<dbReference type="Proteomes" id="UP000309215">
    <property type="component" value="Unassembled WGS sequence"/>
</dbReference>
<dbReference type="EMBL" id="SSMQ01000047">
    <property type="protein sequence ID" value="TKD00398.1"/>
    <property type="molecule type" value="Genomic_DNA"/>
</dbReference>
<protein>
    <recommendedName>
        <fullName evidence="3">DivIVA domain-containing protein</fullName>
    </recommendedName>
</protein>
<evidence type="ECO:0000313" key="2">
    <source>
        <dbReference type="Proteomes" id="UP000309215"/>
    </source>
</evidence>
<gene>
    <name evidence="1" type="ORF">E8A74_34450</name>
</gene>
<keyword evidence="2" id="KW-1185">Reference proteome</keyword>
<comment type="caution">
    <text evidence="1">The sequence shown here is derived from an EMBL/GenBank/DDBJ whole genome shotgun (WGS) entry which is preliminary data.</text>
</comment>
<dbReference type="AlphaFoldDB" id="A0A4U1J0F7"/>
<dbReference type="RefSeq" id="WP_136933325.1">
    <property type="nucleotide sequence ID" value="NZ_SSMQ01000047.1"/>
</dbReference>
<accession>A0A4U1J0F7</accession>
<organism evidence="1 2">
    <name type="scientific">Polyangium fumosum</name>
    <dbReference type="NCBI Taxonomy" id="889272"/>
    <lineage>
        <taxon>Bacteria</taxon>
        <taxon>Pseudomonadati</taxon>
        <taxon>Myxococcota</taxon>
        <taxon>Polyangia</taxon>
        <taxon>Polyangiales</taxon>
        <taxon>Polyangiaceae</taxon>
        <taxon>Polyangium</taxon>
    </lineage>
</organism>
<name>A0A4U1J0F7_9BACT</name>
<evidence type="ECO:0000313" key="1">
    <source>
        <dbReference type="EMBL" id="TKD00398.1"/>
    </source>
</evidence>
<reference evidence="1 2" key="1">
    <citation type="submission" date="2019-04" db="EMBL/GenBank/DDBJ databases">
        <authorList>
            <person name="Li Y."/>
            <person name="Wang J."/>
        </authorList>
    </citation>
    <scope>NUCLEOTIDE SEQUENCE [LARGE SCALE GENOMIC DNA]</scope>
    <source>
        <strain evidence="1 2">DSM 14668</strain>
    </source>
</reference>
<evidence type="ECO:0008006" key="3">
    <source>
        <dbReference type="Google" id="ProtNLM"/>
    </source>
</evidence>
<sequence>MPPEDSDESRAVRGSMSGAEIHVLAKTMFRDFMNAGYQARDVITFATELLDLVIANLRYAKSDAAAALRESRKAPGEEAK</sequence>
<proteinExistence type="predicted"/>